<dbReference type="PANTHER" id="PTHR47551:SF1">
    <property type="entry name" value="TUBULIN--TYROSINE LIGASE PBY1-RELATED"/>
    <property type="match status" value="1"/>
</dbReference>
<dbReference type="InterPro" id="IPR027746">
    <property type="entry name" value="TTL"/>
</dbReference>
<dbReference type="eggNOG" id="KOG2157">
    <property type="taxonomic scope" value="Eukaryota"/>
</dbReference>
<dbReference type="FunCoup" id="E3L8H9">
    <property type="interactions" value="3"/>
</dbReference>
<organism evidence="2 3">
    <name type="scientific">Puccinia graminis f. sp. tritici (strain CRL 75-36-700-3 / race SCCL)</name>
    <name type="common">Black stem rust fungus</name>
    <dbReference type="NCBI Taxonomy" id="418459"/>
    <lineage>
        <taxon>Eukaryota</taxon>
        <taxon>Fungi</taxon>
        <taxon>Dikarya</taxon>
        <taxon>Basidiomycota</taxon>
        <taxon>Pucciniomycotina</taxon>
        <taxon>Pucciniomycetes</taxon>
        <taxon>Pucciniales</taxon>
        <taxon>Pucciniaceae</taxon>
        <taxon>Puccinia</taxon>
    </lineage>
</organism>
<feature type="region of interest" description="Disordered" evidence="1">
    <location>
        <begin position="447"/>
        <end position="483"/>
    </location>
</feature>
<evidence type="ECO:0008006" key="4">
    <source>
        <dbReference type="Google" id="ProtNLM"/>
    </source>
</evidence>
<dbReference type="Pfam" id="PF03133">
    <property type="entry name" value="TTL"/>
    <property type="match status" value="1"/>
</dbReference>
<dbReference type="KEGG" id="pgr:PGTG_18918"/>
<dbReference type="PROSITE" id="PS51221">
    <property type="entry name" value="TTL"/>
    <property type="match status" value="1"/>
</dbReference>
<gene>
    <name evidence="2" type="ORF">PGTG_18918</name>
</gene>
<dbReference type="InterPro" id="IPR004344">
    <property type="entry name" value="TTL/TTLL_fam"/>
</dbReference>
<dbReference type="SUPFAM" id="SSF56059">
    <property type="entry name" value="Glutathione synthetase ATP-binding domain-like"/>
    <property type="match status" value="1"/>
</dbReference>
<dbReference type="AlphaFoldDB" id="E3L8H9"/>
<sequence>MATEKSDGEREEPDYPFRAGHITVSYPPGPANEYTLGCLLPAIEHGLPEWTILVDHTTSDLGPAGRLGSVQWSDYDHIEWAALKAFPHQTLFNAYPIRKALIRKNYLIKAVEAYAVKNKHLDQDDEAGLQAIPIPKSYPFTLSFSDELDELWADELYELAGELSSNELTDNDDPHPKLWILKPALADKAQGIRLFRSREELYEIFSEFERLEDLLEEQSQEPDDQQQADQEAKVEQHQTWVSVSQMRDWIIQEYISNPLLIDPTKPETYSTDSSLDRSSFHKHHLRVYVLAVGALSLYVYEDILSLFSSKAYTLDDLNDLGVHLTNTCLQESLSGGGGGRGSTGERPQVTVSIDNHPVQVLDQIDAILANLFGFVAQNDPINFQLNPNCFEIFGIDFLVDHNLKVWLLEINAGPDFGQTGHDLKPTIEKLFTSTINVLKSEISLLREPSTTADHESRKATDPSPPRPVPSKTKTDACHRSNIPPRLRYPQHFLPFRKVLELQTNVSFR</sequence>
<dbReference type="PANTHER" id="PTHR47551">
    <property type="entry name" value="TUBULIN--TYROSINE LIGASE PBY1-RELATED"/>
    <property type="match status" value="1"/>
</dbReference>
<dbReference type="GO" id="GO:0000932">
    <property type="term" value="C:P-body"/>
    <property type="evidence" value="ECO:0000318"/>
    <property type="project" value="GO_Central"/>
</dbReference>
<protein>
    <recommendedName>
        <fullName evidence="4">Tubulin-tyrosine ligase</fullName>
    </recommendedName>
</protein>
<evidence type="ECO:0000313" key="3">
    <source>
        <dbReference type="Proteomes" id="UP000008783"/>
    </source>
</evidence>
<dbReference type="HOGENOM" id="CLU_031301_0_0_1"/>
<name>E3L8H9_PUCGT</name>
<dbReference type="STRING" id="418459.E3L8H9"/>
<dbReference type="OrthoDB" id="202825at2759"/>
<proteinExistence type="predicted"/>
<dbReference type="VEuPathDB" id="FungiDB:PGTG_18918"/>
<evidence type="ECO:0000313" key="2">
    <source>
        <dbReference type="EMBL" id="EFP92854.2"/>
    </source>
</evidence>
<keyword evidence="3" id="KW-1185">Reference proteome</keyword>
<dbReference type="Proteomes" id="UP000008783">
    <property type="component" value="Unassembled WGS sequence"/>
</dbReference>
<evidence type="ECO:0000256" key="1">
    <source>
        <dbReference type="SAM" id="MobiDB-lite"/>
    </source>
</evidence>
<dbReference type="RefSeq" id="XP_003337273.2">
    <property type="nucleotide sequence ID" value="XM_003337225.2"/>
</dbReference>
<reference evidence="3" key="2">
    <citation type="journal article" date="2011" name="Proc. Natl. Acad. Sci. U.S.A.">
        <title>Obligate biotrophy features unraveled by the genomic analysis of rust fungi.</title>
        <authorList>
            <person name="Duplessis S."/>
            <person name="Cuomo C.A."/>
            <person name="Lin Y.-C."/>
            <person name="Aerts A."/>
            <person name="Tisserant E."/>
            <person name="Veneault-Fourrey C."/>
            <person name="Joly D.L."/>
            <person name="Hacquard S."/>
            <person name="Amselem J."/>
            <person name="Cantarel B.L."/>
            <person name="Chiu R."/>
            <person name="Coutinho P.M."/>
            <person name="Feau N."/>
            <person name="Field M."/>
            <person name="Frey P."/>
            <person name="Gelhaye E."/>
            <person name="Goldberg J."/>
            <person name="Grabherr M.G."/>
            <person name="Kodira C.D."/>
            <person name="Kohler A."/>
            <person name="Kuees U."/>
            <person name="Lindquist E.A."/>
            <person name="Lucas S.M."/>
            <person name="Mago R."/>
            <person name="Mauceli E."/>
            <person name="Morin E."/>
            <person name="Murat C."/>
            <person name="Pangilinan J.L."/>
            <person name="Park R."/>
            <person name="Pearson M."/>
            <person name="Quesneville H."/>
            <person name="Rouhier N."/>
            <person name="Sakthikumar S."/>
            <person name="Salamov A.A."/>
            <person name="Schmutz J."/>
            <person name="Selles B."/>
            <person name="Shapiro H."/>
            <person name="Tanguay P."/>
            <person name="Tuskan G.A."/>
            <person name="Henrissat B."/>
            <person name="Van de Peer Y."/>
            <person name="Rouze P."/>
            <person name="Ellis J.G."/>
            <person name="Dodds P.N."/>
            <person name="Schein J.E."/>
            <person name="Zhong S."/>
            <person name="Hamelin R.C."/>
            <person name="Grigoriev I.V."/>
            <person name="Szabo L.J."/>
            <person name="Martin F."/>
        </authorList>
    </citation>
    <scope>NUCLEOTIDE SEQUENCE [LARGE SCALE GENOMIC DNA]</scope>
    <source>
        <strain evidence="3">CRL 75-36-700-3 / race SCCL</strain>
    </source>
</reference>
<dbReference type="GeneID" id="10542661"/>
<reference key="1">
    <citation type="submission" date="2007-01" db="EMBL/GenBank/DDBJ databases">
        <title>The Genome Sequence of Puccinia graminis f. sp. tritici Strain CRL 75-36-700-3.</title>
        <authorList>
            <consortium name="The Broad Institute Genome Sequencing Platform"/>
            <person name="Birren B."/>
            <person name="Lander E."/>
            <person name="Galagan J."/>
            <person name="Nusbaum C."/>
            <person name="Devon K."/>
            <person name="Cuomo C."/>
            <person name="Jaffe D."/>
            <person name="Butler J."/>
            <person name="Alvarez P."/>
            <person name="Gnerre S."/>
            <person name="Grabherr M."/>
            <person name="Mauceli E."/>
            <person name="Brockman W."/>
            <person name="Young S."/>
            <person name="LaButti K."/>
            <person name="Sykes S."/>
            <person name="DeCaprio D."/>
            <person name="Crawford M."/>
            <person name="Koehrsen M."/>
            <person name="Engels R."/>
            <person name="Montgomery P."/>
            <person name="Pearson M."/>
            <person name="Howarth C."/>
            <person name="Larson L."/>
            <person name="White J."/>
            <person name="Zeng Q."/>
            <person name="Kodira C."/>
            <person name="Yandava C."/>
            <person name="Alvarado L."/>
            <person name="O'Leary S."/>
            <person name="Szabo L."/>
            <person name="Dean R."/>
            <person name="Schein J."/>
        </authorList>
    </citation>
    <scope>NUCLEOTIDE SEQUENCE</scope>
    <source>
        <strain>CRL 75-36-700-3</strain>
    </source>
</reference>
<accession>E3L8H9</accession>
<dbReference type="Gene3D" id="3.30.470.20">
    <property type="entry name" value="ATP-grasp fold, B domain"/>
    <property type="match status" value="1"/>
</dbReference>
<dbReference type="EMBL" id="DS178374">
    <property type="protein sequence ID" value="EFP92854.2"/>
    <property type="molecule type" value="Genomic_DNA"/>
</dbReference>
<dbReference type="InParanoid" id="E3L8H9"/>